<dbReference type="AlphaFoldDB" id="C3YY15"/>
<evidence type="ECO:0000256" key="2">
    <source>
        <dbReference type="ARBA" id="ARBA00023157"/>
    </source>
</evidence>
<evidence type="ECO:0000256" key="1">
    <source>
        <dbReference type="ARBA" id="ARBA00022737"/>
    </source>
</evidence>
<dbReference type="PROSITE" id="PS01180">
    <property type="entry name" value="CUB"/>
    <property type="match status" value="1"/>
</dbReference>
<feature type="signal peptide" evidence="4">
    <location>
        <begin position="1"/>
        <end position="28"/>
    </location>
</feature>
<accession>C3YY15</accession>
<name>C3YY15_BRAFL</name>
<dbReference type="Gene3D" id="2.60.120.290">
    <property type="entry name" value="Spermadhesin, CUB domain"/>
    <property type="match status" value="1"/>
</dbReference>
<reference evidence="6" key="1">
    <citation type="journal article" date="2008" name="Nature">
        <title>The amphioxus genome and the evolution of the chordate karyotype.</title>
        <authorList>
            <consortium name="US DOE Joint Genome Institute (JGI-PGF)"/>
            <person name="Putnam N.H."/>
            <person name="Butts T."/>
            <person name="Ferrier D.E.K."/>
            <person name="Furlong R.F."/>
            <person name="Hellsten U."/>
            <person name="Kawashima T."/>
            <person name="Robinson-Rechavi M."/>
            <person name="Shoguchi E."/>
            <person name="Terry A."/>
            <person name="Yu J.-K."/>
            <person name="Benito-Gutierrez E.L."/>
            <person name="Dubchak I."/>
            <person name="Garcia-Fernandez J."/>
            <person name="Gibson-Brown J.J."/>
            <person name="Grigoriev I.V."/>
            <person name="Horton A.C."/>
            <person name="de Jong P.J."/>
            <person name="Jurka J."/>
            <person name="Kapitonov V.V."/>
            <person name="Kohara Y."/>
            <person name="Kuroki Y."/>
            <person name="Lindquist E."/>
            <person name="Lucas S."/>
            <person name="Osoegawa K."/>
            <person name="Pennacchio L.A."/>
            <person name="Salamov A.A."/>
            <person name="Satou Y."/>
            <person name="Sauka-Spengler T."/>
            <person name="Schmutz J."/>
            <person name="Shin-I T."/>
            <person name="Toyoda A."/>
            <person name="Bronner-Fraser M."/>
            <person name="Fujiyama A."/>
            <person name="Holland L.Z."/>
            <person name="Holland P.W.H."/>
            <person name="Satoh N."/>
            <person name="Rokhsar D.S."/>
        </authorList>
    </citation>
    <scope>NUCLEOTIDE SEQUENCE [LARGE SCALE GENOMIC DNA]</scope>
    <source>
        <strain evidence="6">S238N-H82</strain>
        <tissue evidence="6">Testes</tissue>
    </source>
</reference>
<dbReference type="EMBL" id="GG666563">
    <property type="protein sequence ID" value="EEN54974.1"/>
    <property type="molecule type" value="Genomic_DNA"/>
</dbReference>
<sequence length="113" mass="12344">MKSAEALLRFGTLLLGGTLILTHLPTHAQEDVTLTSGNRCGGSFTAPSGGPMTSPNYPSNYGNNEICEWLITVPAENRILLTFHSNVYLEKGNDFLVIYDGGSDKAAELWRWV</sequence>
<keyword evidence="4" id="KW-0732">Signal</keyword>
<proteinExistence type="predicted"/>
<gene>
    <name evidence="6" type="ORF">BRAFLDRAFT_79895</name>
</gene>
<evidence type="ECO:0000313" key="6">
    <source>
        <dbReference type="EMBL" id="EEN54974.1"/>
    </source>
</evidence>
<feature type="disulfide bond" evidence="3">
    <location>
        <begin position="40"/>
        <end position="67"/>
    </location>
</feature>
<dbReference type="Pfam" id="PF00431">
    <property type="entry name" value="CUB"/>
    <property type="match status" value="1"/>
</dbReference>
<dbReference type="PANTHER" id="PTHR24251">
    <property type="entry name" value="OVOCHYMASE-RELATED"/>
    <property type="match status" value="1"/>
</dbReference>
<evidence type="ECO:0000259" key="5">
    <source>
        <dbReference type="PROSITE" id="PS01180"/>
    </source>
</evidence>
<feature type="domain" description="CUB" evidence="5">
    <location>
        <begin position="40"/>
        <end position="113"/>
    </location>
</feature>
<comment type="caution">
    <text evidence="3">Lacks conserved residue(s) required for the propagation of feature annotation.</text>
</comment>
<keyword evidence="2 3" id="KW-1015">Disulfide bond</keyword>
<dbReference type="InterPro" id="IPR000859">
    <property type="entry name" value="CUB_dom"/>
</dbReference>
<keyword evidence="1" id="KW-0677">Repeat</keyword>
<dbReference type="CDD" id="cd00041">
    <property type="entry name" value="CUB"/>
    <property type="match status" value="1"/>
</dbReference>
<protein>
    <recommendedName>
        <fullName evidence="5">CUB domain-containing protein</fullName>
    </recommendedName>
</protein>
<evidence type="ECO:0000256" key="4">
    <source>
        <dbReference type="SAM" id="SignalP"/>
    </source>
</evidence>
<organism>
    <name type="scientific">Branchiostoma floridae</name>
    <name type="common">Florida lancelet</name>
    <name type="synonym">Amphioxus</name>
    <dbReference type="NCBI Taxonomy" id="7739"/>
    <lineage>
        <taxon>Eukaryota</taxon>
        <taxon>Metazoa</taxon>
        <taxon>Chordata</taxon>
        <taxon>Cephalochordata</taxon>
        <taxon>Leptocardii</taxon>
        <taxon>Amphioxiformes</taxon>
        <taxon>Branchiostomatidae</taxon>
        <taxon>Branchiostoma</taxon>
    </lineage>
</organism>
<dbReference type="InParanoid" id="C3YY15"/>
<evidence type="ECO:0000256" key="3">
    <source>
        <dbReference type="PROSITE-ProRule" id="PRU00059"/>
    </source>
</evidence>
<dbReference type="PANTHER" id="PTHR24251:SF52">
    <property type="entry name" value="CUB DOMAIN-CONTAINING PROTEIN"/>
    <property type="match status" value="1"/>
</dbReference>
<dbReference type="InterPro" id="IPR035914">
    <property type="entry name" value="Sperma_CUB_dom_sf"/>
</dbReference>
<dbReference type="SUPFAM" id="SSF49854">
    <property type="entry name" value="Spermadhesin, CUB domain"/>
    <property type="match status" value="1"/>
</dbReference>
<feature type="chain" id="PRO_5002936098" description="CUB domain-containing protein" evidence="4">
    <location>
        <begin position="29"/>
        <end position="113"/>
    </location>
</feature>